<dbReference type="Proteomes" id="UP001519332">
    <property type="component" value="Unassembled WGS sequence"/>
</dbReference>
<accession>A0ABS4U136</accession>
<feature type="transmembrane region" description="Helical" evidence="1">
    <location>
        <begin position="131"/>
        <end position="155"/>
    </location>
</feature>
<dbReference type="RefSeq" id="WP_209646635.1">
    <property type="nucleotide sequence ID" value="NZ_JAGINW010000001.1"/>
</dbReference>
<evidence type="ECO:0000313" key="3">
    <source>
        <dbReference type="Proteomes" id="UP001519332"/>
    </source>
</evidence>
<feature type="transmembrane region" description="Helical" evidence="1">
    <location>
        <begin position="187"/>
        <end position="205"/>
    </location>
</feature>
<evidence type="ECO:0008006" key="4">
    <source>
        <dbReference type="Google" id="ProtNLM"/>
    </source>
</evidence>
<keyword evidence="3" id="KW-1185">Reference proteome</keyword>
<keyword evidence="1" id="KW-0472">Membrane</keyword>
<feature type="transmembrane region" description="Helical" evidence="1">
    <location>
        <begin position="46"/>
        <end position="69"/>
    </location>
</feature>
<dbReference type="EMBL" id="JAGINW010000001">
    <property type="protein sequence ID" value="MBP2329948.1"/>
    <property type="molecule type" value="Genomic_DNA"/>
</dbReference>
<organism evidence="2 3">
    <name type="scientific">Kibdelosporangium banguiense</name>
    <dbReference type="NCBI Taxonomy" id="1365924"/>
    <lineage>
        <taxon>Bacteria</taxon>
        <taxon>Bacillati</taxon>
        <taxon>Actinomycetota</taxon>
        <taxon>Actinomycetes</taxon>
        <taxon>Pseudonocardiales</taxon>
        <taxon>Pseudonocardiaceae</taxon>
        <taxon>Kibdelosporangium</taxon>
    </lineage>
</organism>
<feature type="transmembrane region" description="Helical" evidence="1">
    <location>
        <begin position="162"/>
        <end position="181"/>
    </location>
</feature>
<reference evidence="2 3" key="1">
    <citation type="submission" date="2021-03" db="EMBL/GenBank/DDBJ databases">
        <title>Sequencing the genomes of 1000 actinobacteria strains.</title>
        <authorList>
            <person name="Klenk H.-P."/>
        </authorList>
    </citation>
    <scope>NUCLEOTIDE SEQUENCE [LARGE SCALE GENOMIC DNA]</scope>
    <source>
        <strain evidence="2 3">DSM 46670</strain>
    </source>
</reference>
<evidence type="ECO:0000256" key="1">
    <source>
        <dbReference type="SAM" id="Phobius"/>
    </source>
</evidence>
<keyword evidence="1" id="KW-0812">Transmembrane</keyword>
<sequence>MTNDSSLRTRPVPTRLAGAATVAAGAMFLLYPAVRPAGDAAEVVASGAWVASHFFAMIGFILVPFGLYALLQMTDDRRARYALVTSWIGAGLVLPYYGAEDFGLHVIAARAVREPNVGFTELAEAFRFDPLAAGMFAAGLILLAVAGVLAALAVWRSGTLQRWSGVPFAAGLLLFFPQFYTPAAVRTAHGVLLAVGCVWLGMTLWRSRRI</sequence>
<protein>
    <recommendedName>
        <fullName evidence="4">DUF4386 domain-containing protein</fullName>
    </recommendedName>
</protein>
<proteinExistence type="predicted"/>
<keyword evidence="1" id="KW-1133">Transmembrane helix</keyword>
<comment type="caution">
    <text evidence="2">The sequence shown here is derived from an EMBL/GenBank/DDBJ whole genome shotgun (WGS) entry which is preliminary data.</text>
</comment>
<evidence type="ECO:0000313" key="2">
    <source>
        <dbReference type="EMBL" id="MBP2329948.1"/>
    </source>
</evidence>
<feature type="transmembrane region" description="Helical" evidence="1">
    <location>
        <begin position="81"/>
        <end position="99"/>
    </location>
</feature>
<gene>
    <name evidence="2" type="ORF">JOF56_010333</name>
</gene>
<feature type="transmembrane region" description="Helical" evidence="1">
    <location>
        <begin position="12"/>
        <end position="34"/>
    </location>
</feature>
<name>A0ABS4U136_9PSEU</name>